<protein>
    <submittedName>
        <fullName evidence="2">Uncharacterized protein</fullName>
    </submittedName>
</protein>
<reference evidence="1 4" key="3">
    <citation type="submission" date="2019-09" db="EMBL/GenBank/DDBJ databases">
        <title>Draft genome sequences of 48 bacterial type strains from the CCUG.</title>
        <authorList>
            <person name="Tunovic T."/>
            <person name="Pineiro-Iglesias B."/>
            <person name="Unosson C."/>
            <person name="Inganas E."/>
            <person name="Ohlen M."/>
            <person name="Cardew S."/>
            <person name="Jensie-Markopoulos S."/>
            <person name="Salva-Serra F."/>
            <person name="Jaen-Luchoro D."/>
            <person name="Karlsson R."/>
            <person name="Svensson-Stadler L."/>
            <person name="Chun J."/>
            <person name="Moore E."/>
        </authorList>
    </citation>
    <scope>NUCLEOTIDE SEQUENCE [LARGE SCALE GENOMIC DNA]</scope>
    <source>
        <strain evidence="1 4">CCUG 51522</strain>
    </source>
</reference>
<name>A0A0J6HE04_9PSED</name>
<reference evidence="3" key="1">
    <citation type="submission" date="2016-10" db="EMBL/GenBank/DDBJ databases">
        <authorList>
            <person name="Varghese N."/>
            <person name="Submissions S."/>
        </authorList>
    </citation>
    <scope>NUCLEOTIDE SEQUENCE [LARGE SCALE GENOMIC DNA]</scope>
    <source>
        <strain evidence="3">BS3782</strain>
    </source>
</reference>
<dbReference type="AlphaFoldDB" id="A0A0J6HE04"/>
<evidence type="ECO:0000313" key="4">
    <source>
        <dbReference type="Proteomes" id="UP000434925"/>
    </source>
</evidence>
<dbReference type="EMBL" id="VZPO01000001">
    <property type="protein sequence ID" value="KAB0508667.1"/>
    <property type="molecule type" value="Genomic_DNA"/>
</dbReference>
<dbReference type="PATRIC" id="fig|163011.3.peg.4096"/>
<evidence type="ECO:0000313" key="2">
    <source>
        <dbReference type="EMBL" id="SDS92485.1"/>
    </source>
</evidence>
<dbReference type="EMBL" id="LT629746">
    <property type="protein sequence ID" value="SDS92485.1"/>
    <property type="molecule type" value="Genomic_DNA"/>
</dbReference>
<keyword evidence="3" id="KW-1185">Reference proteome</keyword>
<evidence type="ECO:0000313" key="1">
    <source>
        <dbReference type="EMBL" id="KAB0508667.1"/>
    </source>
</evidence>
<proteinExistence type="predicted"/>
<dbReference type="Proteomes" id="UP000434925">
    <property type="component" value="Unassembled WGS sequence"/>
</dbReference>
<gene>
    <name evidence="1" type="ORF">F7R14_03235</name>
    <name evidence="2" type="ORF">SAMN04490191_2675</name>
</gene>
<reference evidence="2" key="2">
    <citation type="submission" date="2016-10" db="EMBL/GenBank/DDBJ databases">
        <authorList>
            <person name="de Groot N.N."/>
        </authorList>
    </citation>
    <scope>NUCLEOTIDE SEQUENCE [LARGE SCALE GENOMIC DNA]</scope>
    <source>
        <strain evidence="2">BS3782</strain>
    </source>
</reference>
<evidence type="ECO:0000313" key="3">
    <source>
        <dbReference type="Proteomes" id="UP000182814"/>
    </source>
</evidence>
<sequence length="220" mass="24949">MSGLRATLRLYGLVKNLGSTDDRHRQSVDILCTLNRAGGKAIRAFVSRLDAELMTRSRGLEEYRVIPLRTFDPNPFIREHQGWLTLHVCCGFVALAGQSLLKDGTLLPMGWYVYSDIGQWTAERYIDFGPQMASLLQTSYDRIGLRDYNTLLNDLDSVSDADLKWQVAEAWQTLHNVSSPVSHDDCHALFDPVDNRWYFAATDIDIYQPHPESQKQGALT</sequence>
<dbReference type="Proteomes" id="UP000182814">
    <property type="component" value="Chromosome I"/>
</dbReference>
<accession>A0A0J6HE04</accession>
<dbReference type="RefSeq" id="WP_038982117.1">
    <property type="nucleotide sequence ID" value="NZ_JABTYG010000022.1"/>
</dbReference>
<organism evidence="2 3">
    <name type="scientific">Pseudomonas lini</name>
    <dbReference type="NCBI Taxonomy" id="163011"/>
    <lineage>
        <taxon>Bacteria</taxon>
        <taxon>Pseudomonadati</taxon>
        <taxon>Pseudomonadota</taxon>
        <taxon>Gammaproteobacteria</taxon>
        <taxon>Pseudomonadales</taxon>
        <taxon>Pseudomonadaceae</taxon>
        <taxon>Pseudomonas</taxon>
    </lineage>
</organism>